<dbReference type="NCBIfam" id="NF033709">
    <property type="entry name" value="PorV_fam"/>
    <property type="match status" value="1"/>
</dbReference>
<evidence type="ECO:0000259" key="1">
    <source>
        <dbReference type="Pfam" id="PF19572"/>
    </source>
</evidence>
<dbReference type="InterPro" id="IPR045741">
    <property type="entry name" value="PorV"/>
</dbReference>
<dbReference type="Pfam" id="PF19572">
    <property type="entry name" value="PorV"/>
    <property type="match status" value="1"/>
</dbReference>
<evidence type="ECO:0000313" key="2">
    <source>
        <dbReference type="EMBL" id="VAX18317.1"/>
    </source>
</evidence>
<dbReference type="Gene3D" id="2.40.160.60">
    <property type="entry name" value="Outer membrane protein transport protein (OMPP1/FadL/TodX)"/>
    <property type="match status" value="1"/>
</dbReference>
<dbReference type="EMBL" id="UOGD01000098">
    <property type="protein sequence ID" value="VAX18317.1"/>
    <property type="molecule type" value="Genomic_DNA"/>
</dbReference>
<reference evidence="2" key="1">
    <citation type="submission" date="2018-06" db="EMBL/GenBank/DDBJ databases">
        <authorList>
            <person name="Zhirakovskaya E."/>
        </authorList>
    </citation>
    <scope>NUCLEOTIDE SEQUENCE</scope>
</reference>
<name>A0A3B1CNK4_9ZZZZ</name>
<feature type="domain" description="Type IX secretion system protein PorV" evidence="1">
    <location>
        <begin position="26"/>
        <end position="202"/>
    </location>
</feature>
<protein>
    <recommendedName>
        <fullName evidence="1">Type IX secretion system protein PorV domain-containing protein</fullName>
    </recommendedName>
</protein>
<accession>A0A3B1CNK4</accession>
<organism evidence="2">
    <name type="scientific">hydrothermal vent metagenome</name>
    <dbReference type="NCBI Taxonomy" id="652676"/>
    <lineage>
        <taxon>unclassified sequences</taxon>
        <taxon>metagenomes</taxon>
        <taxon>ecological metagenomes</taxon>
    </lineage>
</organism>
<sequence length="339" mass="37396">MRSLLKLITLTIIVMSYNIFGQDISKSGTTAAQFLKINVGPRAMGMGSAFVATADDISAIYWNPSGLANNRANNAYFNHTSWIANVDVEFAALSSYIDGFGTIGAYVTVAKEIENEVVRTVDQPEGTGELFDAGGISIGITYARQLTDHFSMGFNFKYIQERVWHMNAQGFALDIGALYKIDILNEFRIGANISNFGTKMKLSGRDILEVKSVGAGNQGNLINTEIVLDEFSLPLIFRVGVAADLLKTESLKFTLGLDAVHPNDHTEYVNVGGELGWNEILFVRAGYKSLFERDTEQGLALGVGFNYRLSSMVKFLFDYAYQDFGRLESVHYISVGIKF</sequence>
<dbReference type="AlphaFoldDB" id="A0A3B1CNK4"/>
<dbReference type="SUPFAM" id="SSF56935">
    <property type="entry name" value="Porins"/>
    <property type="match status" value="1"/>
</dbReference>
<gene>
    <name evidence="2" type="ORF">MNBD_IGNAVI01-2593</name>
</gene>
<proteinExistence type="predicted"/>